<feature type="region of interest" description="Disordered" evidence="1">
    <location>
        <begin position="85"/>
        <end position="112"/>
    </location>
</feature>
<proteinExistence type="evidence at transcript level"/>
<evidence type="ECO:0000313" key="2">
    <source>
        <dbReference type="EMBL" id="JAA68743.1"/>
    </source>
</evidence>
<sequence length="112" mass="12360">MLKCPATDSFRITSFATVWLGRSSFPVFTFQPPPQWIIRAGSCPLPGIPCMKRWDFQRPRRQMTSSALIEDSKVADTECSIVLGPSPQRHGTESLPVDVQQAEGSAGVLQEP</sequence>
<dbReference type="AlphaFoldDB" id="A0A0K8RD26"/>
<evidence type="ECO:0000256" key="1">
    <source>
        <dbReference type="SAM" id="MobiDB-lite"/>
    </source>
</evidence>
<name>A0A0K8RD26_IXORI</name>
<reference evidence="2" key="1">
    <citation type="submission" date="2012-12" db="EMBL/GenBank/DDBJ databases">
        <title>Identification and characterization of a phenylalanine ammonia-lyase gene family in Isatis indigotica Fort.</title>
        <authorList>
            <person name="Liu Q."/>
            <person name="Chen J."/>
            <person name="Zhou X."/>
            <person name="Di P."/>
            <person name="Xiao Y."/>
            <person name="Xuan H."/>
            <person name="Zhang L."/>
            <person name="Chen W."/>
        </authorList>
    </citation>
    <scope>NUCLEOTIDE SEQUENCE</scope>
    <source>
        <tissue evidence="2">Salivary gland</tissue>
    </source>
</reference>
<organism evidence="2">
    <name type="scientific">Ixodes ricinus</name>
    <name type="common">Common tick</name>
    <name type="synonym">Acarus ricinus</name>
    <dbReference type="NCBI Taxonomy" id="34613"/>
    <lineage>
        <taxon>Eukaryota</taxon>
        <taxon>Metazoa</taxon>
        <taxon>Ecdysozoa</taxon>
        <taxon>Arthropoda</taxon>
        <taxon>Chelicerata</taxon>
        <taxon>Arachnida</taxon>
        <taxon>Acari</taxon>
        <taxon>Parasitiformes</taxon>
        <taxon>Ixodida</taxon>
        <taxon>Ixodoidea</taxon>
        <taxon>Ixodidae</taxon>
        <taxon>Ixodinae</taxon>
        <taxon>Ixodes</taxon>
    </lineage>
</organism>
<protein>
    <submittedName>
        <fullName evidence="2">Putative cysteine string protein</fullName>
    </submittedName>
</protein>
<accession>A0A0K8RD26</accession>
<dbReference type="EMBL" id="GADI01005065">
    <property type="protein sequence ID" value="JAA68743.1"/>
    <property type="molecule type" value="mRNA"/>
</dbReference>